<dbReference type="KEGG" id="ssei:FJR45_00650"/>
<proteinExistence type="predicted"/>
<dbReference type="EMBL" id="CP041235">
    <property type="protein sequence ID" value="QOP42542.1"/>
    <property type="molecule type" value="Genomic_DNA"/>
</dbReference>
<gene>
    <name evidence="1" type="ORF">FJR45_00650</name>
</gene>
<accession>A0A7M1B1K8</accession>
<protein>
    <submittedName>
        <fullName evidence="1">Uncharacterized protein</fullName>
    </submittedName>
</protein>
<name>A0A7M1B1K8_9BACT</name>
<dbReference type="RefSeq" id="WP_193150905.1">
    <property type="nucleotide sequence ID" value="NZ_CP041235.1"/>
</dbReference>
<keyword evidence="2" id="KW-1185">Reference proteome</keyword>
<evidence type="ECO:0000313" key="2">
    <source>
        <dbReference type="Proteomes" id="UP000593719"/>
    </source>
</evidence>
<evidence type="ECO:0000313" key="1">
    <source>
        <dbReference type="EMBL" id="QOP42542.1"/>
    </source>
</evidence>
<dbReference type="AlphaFoldDB" id="A0A7M1B1K8"/>
<dbReference type="Proteomes" id="UP000593719">
    <property type="component" value="Chromosome"/>
</dbReference>
<sequence length="174" mass="20205">MEKLIQNETDKLISDWKNRKDNLDGLIYLMFTKENDKVIPLYIGKTETIGKGDRNLSVNIKNLHTDFSKFARWGDGYSYHIGDLSAVVLTDHQENKINKKYTDWATSLFQKFPTNSPKLKQEVYFWTKAWGKDDIGIWNDFGKTRLTFLEYLMIGVASSVFPKALLNREGQNRG</sequence>
<reference evidence="1 2" key="1">
    <citation type="submission" date="2019-06" db="EMBL/GenBank/DDBJ databases">
        <title>Sulfurimonas gotlandica sp. nov., a chemoautotrophic and psychrotolerant epsilonproteobacterium isolated from a pelagic redoxcline, and an emended description of the genus Sulfurimonas.</title>
        <authorList>
            <person name="Wang S."/>
            <person name="Jiang L."/>
            <person name="Shao Z."/>
        </authorList>
    </citation>
    <scope>NUCLEOTIDE SEQUENCE [LARGE SCALE GENOMIC DNA]</scope>
    <source>
        <strain evidence="1 2">S2-6</strain>
    </source>
</reference>
<organism evidence="1 2">
    <name type="scientific">Sulfurimonas sediminis</name>
    <dbReference type="NCBI Taxonomy" id="2590020"/>
    <lineage>
        <taxon>Bacteria</taxon>
        <taxon>Pseudomonadati</taxon>
        <taxon>Campylobacterota</taxon>
        <taxon>Epsilonproteobacteria</taxon>
        <taxon>Campylobacterales</taxon>
        <taxon>Sulfurimonadaceae</taxon>
        <taxon>Sulfurimonas</taxon>
    </lineage>
</organism>